<accession>A0ABV2AET9</accession>
<gene>
    <name evidence="1" type="ORF">MHBO_000033</name>
</gene>
<dbReference type="InterPro" id="IPR023214">
    <property type="entry name" value="HAD_sf"/>
</dbReference>
<dbReference type="SUPFAM" id="SSF56784">
    <property type="entry name" value="HAD-like"/>
    <property type="match status" value="1"/>
</dbReference>
<name>A0ABV2AET9_9EUKA</name>
<comment type="caution">
    <text evidence="1">The sequence shown here is derived from an EMBL/GenBank/DDBJ whole genome shotgun (WGS) entry which is preliminary data.</text>
</comment>
<dbReference type="Gene3D" id="3.40.50.1000">
    <property type="entry name" value="HAD superfamily/HAD-like"/>
    <property type="match status" value="1"/>
</dbReference>
<evidence type="ECO:0000313" key="2">
    <source>
        <dbReference type="Proteomes" id="UP001439008"/>
    </source>
</evidence>
<protein>
    <submittedName>
        <fullName evidence="1">Uncharacterized protein</fullName>
    </submittedName>
</protein>
<dbReference type="Proteomes" id="UP001439008">
    <property type="component" value="Unassembled WGS sequence"/>
</dbReference>
<reference evidence="1 2" key="1">
    <citation type="journal article" date="2024" name="BMC Biol.">
        <title>Comparative genomics of Ascetosporea gives new insight into the evolutionary basis for animal parasitism in Rhizaria.</title>
        <authorList>
            <person name="Hiltunen Thoren M."/>
            <person name="Onut-Brannstrom I."/>
            <person name="Alfjorden A."/>
            <person name="Peckova H."/>
            <person name="Swords F."/>
            <person name="Hooper C."/>
            <person name="Holzer A.S."/>
            <person name="Bass D."/>
            <person name="Burki F."/>
        </authorList>
    </citation>
    <scope>NUCLEOTIDE SEQUENCE [LARGE SCALE GENOMIC DNA]</scope>
    <source>
        <strain evidence="1">20-A016</strain>
    </source>
</reference>
<dbReference type="InterPro" id="IPR036412">
    <property type="entry name" value="HAD-like_sf"/>
</dbReference>
<keyword evidence="2" id="KW-1185">Reference proteome</keyword>
<evidence type="ECO:0000313" key="1">
    <source>
        <dbReference type="EMBL" id="MES1917999.1"/>
    </source>
</evidence>
<organism evidence="1 2">
    <name type="scientific">Bonamia ostreae</name>
    <dbReference type="NCBI Taxonomy" id="126728"/>
    <lineage>
        <taxon>Eukaryota</taxon>
        <taxon>Sar</taxon>
        <taxon>Rhizaria</taxon>
        <taxon>Endomyxa</taxon>
        <taxon>Ascetosporea</taxon>
        <taxon>Haplosporida</taxon>
        <taxon>Bonamia</taxon>
    </lineage>
</organism>
<proteinExistence type="predicted"/>
<sequence length="196" mass="22428">MDTKNRFTKFIDNLNKLNAKVVVFDLDLTASKIHSFGALCRIDFDKYVESASSDFVEIVPLLIEKGFELAIATFNDEHIKKLFPLLSLNLRNNRLDGMPRDPNDIIAGEELVIAFLDHHFGEEIRSKFVIVAKNPNFYSAEKVDKEEHIKEIADKFNVNINDCVLFDDQIANVEGARFPAFLVDGEDGFKLEHFKF</sequence>
<dbReference type="EMBL" id="JBDODL010000005">
    <property type="protein sequence ID" value="MES1917999.1"/>
    <property type="molecule type" value="Genomic_DNA"/>
</dbReference>